<evidence type="ECO:0000256" key="2">
    <source>
        <dbReference type="ARBA" id="ARBA00023295"/>
    </source>
</evidence>
<dbReference type="SUPFAM" id="SSF53590">
    <property type="entry name" value="Nucleoside hydrolase"/>
    <property type="match status" value="1"/>
</dbReference>
<evidence type="ECO:0000313" key="4">
    <source>
        <dbReference type="EMBL" id="MFC5396942.1"/>
    </source>
</evidence>
<evidence type="ECO:0000259" key="3">
    <source>
        <dbReference type="Pfam" id="PF01156"/>
    </source>
</evidence>
<protein>
    <submittedName>
        <fullName evidence="4">Nucleoside hydrolase</fullName>
    </submittedName>
</protein>
<comment type="caution">
    <text evidence="4">The sequence shown here is derived from an EMBL/GenBank/DDBJ whole genome shotgun (WGS) entry which is preliminary data.</text>
</comment>
<dbReference type="Gene3D" id="3.90.245.10">
    <property type="entry name" value="Ribonucleoside hydrolase-like"/>
    <property type="match status" value="1"/>
</dbReference>
<dbReference type="RefSeq" id="WP_377013761.1">
    <property type="nucleotide sequence ID" value="NZ_JBHSLV010000078.1"/>
</dbReference>
<dbReference type="InterPro" id="IPR001910">
    <property type="entry name" value="Inosine/uridine_hydrolase_dom"/>
</dbReference>
<organism evidence="4 5">
    <name type="scientific">Bosea vestrisii</name>
    <dbReference type="NCBI Taxonomy" id="151416"/>
    <lineage>
        <taxon>Bacteria</taxon>
        <taxon>Pseudomonadati</taxon>
        <taxon>Pseudomonadota</taxon>
        <taxon>Alphaproteobacteria</taxon>
        <taxon>Hyphomicrobiales</taxon>
        <taxon>Boseaceae</taxon>
        <taxon>Bosea</taxon>
    </lineage>
</organism>
<dbReference type="PANTHER" id="PTHR12304:SF4">
    <property type="entry name" value="URIDINE NUCLEOSIDASE"/>
    <property type="match status" value="1"/>
</dbReference>
<dbReference type="GO" id="GO:0016787">
    <property type="term" value="F:hydrolase activity"/>
    <property type="evidence" value="ECO:0007669"/>
    <property type="project" value="UniProtKB-KW"/>
</dbReference>
<feature type="domain" description="Inosine/uridine-preferring nucleoside hydrolase" evidence="3">
    <location>
        <begin position="5"/>
        <end position="302"/>
    </location>
</feature>
<keyword evidence="1 4" id="KW-0378">Hydrolase</keyword>
<proteinExistence type="predicted"/>
<dbReference type="Proteomes" id="UP001596104">
    <property type="component" value="Unassembled WGS sequence"/>
</dbReference>
<accession>A0ABW0HJZ9</accession>
<keyword evidence="5" id="KW-1185">Reference proteome</keyword>
<dbReference type="InterPro" id="IPR023186">
    <property type="entry name" value="IUNH"/>
</dbReference>
<reference evidence="5" key="1">
    <citation type="journal article" date="2019" name="Int. J. Syst. Evol. Microbiol.">
        <title>The Global Catalogue of Microorganisms (GCM) 10K type strain sequencing project: providing services to taxonomists for standard genome sequencing and annotation.</title>
        <authorList>
            <consortium name="The Broad Institute Genomics Platform"/>
            <consortium name="The Broad Institute Genome Sequencing Center for Infectious Disease"/>
            <person name="Wu L."/>
            <person name="Ma J."/>
        </authorList>
    </citation>
    <scope>NUCLEOTIDE SEQUENCE [LARGE SCALE GENOMIC DNA]</scope>
    <source>
        <strain evidence="5">CGMCC 1.16326</strain>
    </source>
</reference>
<keyword evidence="2" id="KW-0326">Glycosidase</keyword>
<dbReference type="PANTHER" id="PTHR12304">
    <property type="entry name" value="INOSINE-URIDINE PREFERRING NUCLEOSIDE HYDROLASE"/>
    <property type="match status" value="1"/>
</dbReference>
<dbReference type="Pfam" id="PF01156">
    <property type="entry name" value="IU_nuc_hydro"/>
    <property type="match status" value="1"/>
</dbReference>
<evidence type="ECO:0000313" key="5">
    <source>
        <dbReference type="Proteomes" id="UP001596104"/>
    </source>
</evidence>
<gene>
    <name evidence="4" type="ORF">ACFPPC_30275</name>
</gene>
<dbReference type="InterPro" id="IPR036452">
    <property type="entry name" value="Ribo_hydro-like"/>
</dbReference>
<name>A0ABW0HJZ9_9HYPH</name>
<dbReference type="EMBL" id="JBHSLV010000078">
    <property type="protein sequence ID" value="MFC5396942.1"/>
    <property type="molecule type" value="Genomic_DNA"/>
</dbReference>
<evidence type="ECO:0000256" key="1">
    <source>
        <dbReference type="ARBA" id="ARBA00022801"/>
    </source>
</evidence>
<dbReference type="CDD" id="cd02651">
    <property type="entry name" value="nuc_hydro_IU_UC_XIUA"/>
    <property type="match status" value="1"/>
</dbReference>
<sequence length="316" mass="33027">MTRYIIDCDPGHDDAMAILYAAKHLDVVGLTTVAGNSSLENSTRNALAICTLAGLSLPVVPGLDRALIEPPLDGAYVHGATGIDGADLPAPGYDPLDRHAVDFIIETAKAAPGELSLIAIGPLSNVALVLRLEPRLAGWLKSIAIMGGSTTSGNRTPYAEFNIVCDPEAAAIVFGAGVPLSMVGLNVTRQAGIAERHIARLREGGGRVSAVMADLLAFYLAKMQERYGTPTAAMHDPCAVIPLVKPGLITFQPLPVHIELGEGPLRGMTACDSRPMRRDHDQPGASRAANCDVAVAVAGEACVDAVIDTILGYDRP</sequence>